<comment type="similarity">
    <text evidence="1">Belongs to the phospholipid scramblase family.</text>
</comment>
<keyword evidence="3" id="KW-1185">Reference proteome</keyword>
<evidence type="ECO:0000313" key="2">
    <source>
        <dbReference type="EnsemblMetazoa" id="ACUA028303-PA"/>
    </source>
</evidence>
<dbReference type="EMBL" id="AXCM01004836">
    <property type="status" value="NOT_ANNOTATED_CDS"/>
    <property type="molecule type" value="Genomic_DNA"/>
</dbReference>
<evidence type="ECO:0000313" key="3">
    <source>
        <dbReference type="Proteomes" id="UP000075883"/>
    </source>
</evidence>
<dbReference type="STRING" id="139723.A0A182MWX9"/>
<sequence>MASARVPPSQQQDFYGPDTPTFDLSWDYNYDSTLAAPPNIVPPVVHSGENRIITAQPTAQSQQSERDGVSLRIVPPQSDLIRSVNSPFLTPFSPRAGLDFLYGLPSVFIQQSYELNELLSGVSSDNRFTIRGPSNEALYGASETSDPKDRFWGSLRPFTLSLVDRSHQEVLLFKKNLGCGVFCCFCKNQFLEVWASPGELIGCIQQDYGILSQEIILMNSEINTMFRIPISFVNAIRMPKETHFRVLDRDRMTQKGTITRAWNVSSASYTNNIYYSDPTMDVKFKSLFIAAAFMLILQSSQLMWLQLFRYTSPTSYHLLWNLRLTTLAECIVKIGRKTCLKVCLKVRLERIIGGGGAGAAKVGGAEGGGDSSSASLILGCGVVIVQCHTVQLIVDLAWCRNDRNLVWRLTRVLHLILILIVHGVVDRGEGNLRRKLSRRVRIDRCVALHVKIVVRHKAFLAAIVTCPQPPIAITFPYYFELLTFHNSQLVRILSGVRVQCSTLKRLSRWFSWLHG</sequence>
<evidence type="ECO:0000256" key="1">
    <source>
        <dbReference type="ARBA" id="ARBA00005350"/>
    </source>
</evidence>
<dbReference type="VEuPathDB" id="VectorBase:ACUA028303"/>
<protein>
    <recommendedName>
        <fullName evidence="4">Phospholipid scramblase</fullName>
    </recommendedName>
</protein>
<dbReference type="PANTHER" id="PTHR23248:SF4">
    <property type="entry name" value="PHOSPHOLIPID SCRAMBLASE"/>
    <property type="match status" value="1"/>
</dbReference>
<organism evidence="2 3">
    <name type="scientific">Anopheles culicifacies</name>
    <dbReference type="NCBI Taxonomy" id="139723"/>
    <lineage>
        <taxon>Eukaryota</taxon>
        <taxon>Metazoa</taxon>
        <taxon>Ecdysozoa</taxon>
        <taxon>Arthropoda</taxon>
        <taxon>Hexapoda</taxon>
        <taxon>Insecta</taxon>
        <taxon>Pterygota</taxon>
        <taxon>Neoptera</taxon>
        <taxon>Endopterygota</taxon>
        <taxon>Diptera</taxon>
        <taxon>Nematocera</taxon>
        <taxon>Culicoidea</taxon>
        <taxon>Culicidae</taxon>
        <taxon>Anophelinae</taxon>
        <taxon>Anopheles</taxon>
        <taxon>culicifacies species complex</taxon>
    </lineage>
</organism>
<dbReference type="EMBL" id="AXCM01004837">
    <property type="status" value="NOT_ANNOTATED_CDS"/>
    <property type="molecule type" value="Genomic_DNA"/>
</dbReference>
<reference evidence="2" key="2">
    <citation type="submission" date="2020-05" db="UniProtKB">
        <authorList>
            <consortium name="EnsemblMetazoa"/>
        </authorList>
    </citation>
    <scope>IDENTIFICATION</scope>
    <source>
        <strain evidence="2">A-37</strain>
    </source>
</reference>
<dbReference type="PANTHER" id="PTHR23248">
    <property type="entry name" value="PHOSPHOLIPID SCRAMBLASE-RELATED"/>
    <property type="match status" value="1"/>
</dbReference>
<name>A0A182MWX9_9DIPT</name>
<evidence type="ECO:0008006" key="4">
    <source>
        <dbReference type="Google" id="ProtNLM"/>
    </source>
</evidence>
<accession>A0A182MWX9</accession>
<dbReference type="Pfam" id="PF03803">
    <property type="entry name" value="Scramblase"/>
    <property type="match status" value="1"/>
</dbReference>
<proteinExistence type="inferred from homology"/>
<reference evidence="3" key="1">
    <citation type="submission" date="2013-09" db="EMBL/GenBank/DDBJ databases">
        <title>The Genome Sequence of Anopheles culicifacies species A.</title>
        <authorList>
            <consortium name="The Broad Institute Genomics Platform"/>
            <person name="Neafsey D.E."/>
            <person name="Besansky N."/>
            <person name="Howell P."/>
            <person name="Walton C."/>
            <person name="Young S.K."/>
            <person name="Zeng Q."/>
            <person name="Gargeya S."/>
            <person name="Fitzgerald M."/>
            <person name="Haas B."/>
            <person name="Abouelleil A."/>
            <person name="Allen A.W."/>
            <person name="Alvarado L."/>
            <person name="Arachchi H.M."/>
            <person name="Berlin A.M."/>
            <person name="Chapman S.B."/>
            <person name="Gainer-Dewar J."/>
            <person name="Goldberg J."/>
            <person name="Griggs A."/>
            <person name="Gujja S."/>
            <person name="Hansen M."/>
            <person name="Howarth C."/>
            <person name="Imamovic A."/>
            <person name="Ireland A."/>
            <person name="Larimer J."/>
            <person name="McCowan C."/>
            <person name="Murphy C."/>
            <person name="Pearson M."/>
            <person name="Poon T.W."/>
            <person name="Priest M."/>
            <person name="Roberts A."/>
            <person name="Saif S."/>
            <person name="Shea T."/>
            <person name="Sisk P."/>
            <person name="Sykes S."/>
            <person name="Wortman J."/>
            <person name="Nusbaum C."/>
            <person name="Birren B."/>
        </authorList>
    </citation>
    <scope>NUCLEOTIDE SEQUENCE [LARGE SCALE GENOMIC DNA]</scope>
    <source>
        <strain evidence="3">A-37</strain>
    </source>
</reference>
<dbReference type="GO" id="GO:0017128">
    <property type="term" value="F:phospholipid scramblase activity"/>
    <property type="evidence" value="ECO:0007669"/>
    <property type="project" value="InterPro"/>
</dbReference>
<dbReference type="AlphaFoldDB" id="A0A182MWX9"/>
<dbReference type="InterPro" id="IPR005552">
    <property type="entry name" value="Scramblase"/>
</dbReference>
<dbReference type="GO" id="GO:0005886">
    <property type="term" value="C:plasma membrane"/>
    <property type="evidence" value="ECO:0007669"/>
    <property type="project" value="TreeGrafter"/>
</dbReference>
<dbReference type="EnsemblMetazoa" id="ACUA028303-RA">
    <property type="protein sequence ID" value="ACUA028303-PA"/>
    <property type="gene ID" value="ACUA028303"/>
</dbReference>
<dbReference type="Proteomes" id="UP000075883">
    <property type="component" value="Unassembled WGS sequence"/>
</dbReference>